<evidence type="ECO:0000313" key="2">
    <source>
        <dbReference type="Proteomes" id="UP000012024"/>
    </source>
</evidence>
<evidence type="ECO:0000313" key="1">
    <source>
        <dbReference type="EMBL" id="EMQ95551.1"/>
    </source>
</evidence>
<dbReference type="EMBL" id="ANLA01000005">
    <property type="protein sequence ID" value="EMQ95551.1"/>
    <property type="molecule type" value="Genomic_DNA"/>
</dbReference>
<proteinExistence type="predicted"/>
<dbReference type="PATRIC" id="fig|1137281.3.peg.974"/>
<dbReference type="GeneID" id="98640886"/>
<dbReference type="eggNOG" id="ENOG502ZGSG">
    <property type="taxonomic scope" value="Bacteria"/>
</dbReference>
<dbReference type="OrthoDB" id="1201012at2"/>
<dbReference type="AlphaFoldDB" id="M7MKC5"/>
<organism evidence="1 2">
    <name type="scientific">Xanthomarina gelatinilytica</name>
    <dbReference type="NCBI Taxonomy" id="1137281"/>
    <lineage>
        <taxon>Bacteria</taxon>
        <taxon>Pseudomonadati</taxon>
        <taxon>Bacteroidota</taxon>
        <taxon>Flavobacteriia</taxon>
        <taxon>Flavobacteriales</taxon>
        <taxon>Flavobacteriaceae</taxon>
        <taxon>Xanthomarina</taxon>
    </lineage>
</organism>
<gene>
    <name evidence="1" type="ORF">D778_02385</name>
</gene>
<sequence>MYKPVKIEVCLVNLLLEEYKQNCIYEDLKEKGIDIENLLIDNFEIVLDIIGFPREKTFKYDISKLDAIEIDIQTGEPMKEVYFERNHLYYAFEDVLGSIKKVQHIEVLDSGLKLKEYVDLQLAHQKFTDFVEWLFIAFEDFKNSIK</sequence>
<dbReference type="RefSeq" id="WP_007648220.1">
    <property type="nucleotide sequence ID" value="NZ_ANLA01000005.1"/>
</dbReference>
<name>M7MKC5_9FLAO</name>
<reference evidence="1 2" key="1">
    <citation type="submission" date="2012-12" db="EMBL/GenBank/DDBJ databases">
        <title>Genome assembly of Formosa sp. AK20.</title>
        <authorList>
            <person name="Kumar R."/>
            <person name="Khatri I."/>
            <person name="Vaidya B."/>
            <person name="Subramanian S."/>
            <person name="Pinnaka A."/>
        </authorList>
    </citation>
    <scope>NUCLEOTIDE SEQUENCE [LARGE SCALE GENOMIC DNA]</scope>
    <source>
        <strain evidence="1 2">AK20</strain>
    </source>
</reference>
<protein>
    <submittedName>
        <fullName evidence="1">Uncharacterized protein</fullName>
    </submittedName>
</protein>
<keyword evidence="2" id="KW-1185">Reference proteome</keyword>
<dbReference type="Proteomes" id="UP000012024">
    <property type="component" value="Unassembled WGS sequence"/>
</dbReference>
<comment type="caution">
    <text evidence="1">The sequence shown here is derived from an EMBL/GenBank/DDBJ whole genome shotgun (WGS) entry which is preliminary data.</text>
</comment>
<accession>M7MKC5</accession>